<dbReference type="FunCoup" id="A0A1M7GWY3">
    <property type="interactions" value="17"/>
</dbReference>
<keyword evidence="3" id="KW-1003">Cell membrane</keyword>
<dbReference type="PANTHER" id="PTHR30047">
    <property type="entry name" value="HIGH-AFFINITY CHOLINE TRANSPORT PROTEIN-RELATED"/>
    <property type="match status" value="1"/>
</dbReference>
<feature type="transmembrane region" description="Helical" evidence="7">
    <location>
        <begin position="234"/>
        <end position="256"/>
    </location>
</feature>
<gene>
    <name evidence="8" type="ORF">SAMN05878437_1758</name>
</gene>
<feature type="transmembrane region" description="Helical" evidence="7">
    <location>
        <begin position="97"/>
        <end position="116"/>
    </location>
</feature>
<accession>A0A1M7GWY3</accession>
<keyword evidence="2" id="KW-0813">Transport</keyword>
<dbReference type="NCBIfam" id="TIGR00842">
    <property type="entry name" value="bcct"/>
    <property type="match status" value="1"/>
</dbReference>
<dbReference type="GO" id="GO:0005886">
    <property type="term" value="C:plasma membrane"/>
    <property type="evidence" value="ECO:0007669"/>
    <property type="project" value="UniProtKB-SubCell"/>
</dbReference>
<feature type="transmembrane region" description="Helical" evidence="7">
    <location>
        <begin position="20"/>
        <end position="37"/>
    </location>
</feature>
<dbReference type="Proteomes" id="UP000190911">
    <property type="component" value="Chromosome I"/>
</dbReference>
<feature type="transmembrane region" description="Helical" evidence="7">
    <location>
        <begin position="57"/>
        <end position="77"/>
    </location>
</feature>
<feature type="transmembrane region" description="Helical" evidence="7">
    <location>
        <begin position="481"/>
        <end position="500"/>
    </location>
</feature>
<comment type="subcellular location">
    <subcellularLocation>
        <location evidence="1">Cell membrane</location>
        <topology evidence="1">Multi-pass membrane protein</topology>
    </subcellularLocation>
</comment>
<dbReference type="STRING" id="29571.SAMN05878437_1758"/>
<evidence type="ECO:0000256" key="4">
    <source>
        <dbReference type="ARBA" id="ARBA00022692"/>
    </source>
</evidence>
<protein>
    <submittedName>
        <fullName evidence="8">Betaine/carnitine transporter, BCCT family</fullName>
    </submittedName>
</protein>
<proteinExistence type="predicted"/>
<dbReference type="PANTHER" id="PTHR30047:SF12">
    <property type="entry name" value="BCCT-FAMILY TRANSPORTER"/>
    <property type="match status" value="1"/>
</dbReference>
<dbReference type="InterPro" id="IPR000060">
    <property type="entry name" value="BCCT_transptr"/>
</dbReference>
<feature type="transmembrane region" description="Helical" evidence="7">
    <location>
        <begin position="323"/>
        <end position="340"/>
    </location>
</feature>
<feature type="transmembrane region" description="Helical" evidence="7">
    <location>
        <begin position="455"/>
        <end position="475"/>
    </location>
</feature>
<evidence type="ECO:0000256" key="5">
    <source>
        <dbReference type="ARBA" id="ARBA00022989"/>
    </source>
</evidence>
<name>A0A1M7GWY3_9GAMM</name>
<dbReference type="AlphaFoldDB" id="A0A1M7GWY3"/>
<feature type="transmembrane region" description="Helical" evidence="7">
    <location>
        <begin position="268"/>
        <end position="288"/>
    </location>
</feature>
<feature type="transmembrane region" description="Helical" evidence="7">
    <location>
        <begin position="190"/>
        <end position="214"/>
    </location>
</feature>
<dbReference type="EMBL" id="LT670847">
    <property type="protein sequence ID" value="SHM20369.1"/>
    <property type="molecule type" value="Genomic_DNA"/>
</dbReference>
<feature type="transmembrane region" description="Helical" evidence="7">
    <location>
        <begin position="352"/>
        <end position="371"/>
    </location>
</feature>
<sequence>MSSKKTYTARDVNNSFDPTLILVSLSVIVALIVGLAIAPEAGTRVANAIFTTLTNMFGSAVLLFTFGCVIFLTIIALSRYGEIRLGDGPPDFTTKSWIAMMLTAGLGSATVYWAFIEWAFYYNTPGLGIEPQSDAAYSWSLAYNFFHWGISAWSLYCMAVLPIAYHVYVRKNEGMSLSSLVARILGIRSTGLVGKLIDIIFIFTCIGGLSITLGLSVPLLSQGIARVLGIESSFTLNLILVALISVAFTLSAYLGIEKGVRRVTNFNTILAIIFVALILAIGPTLFIIDSSVNALGLMFNNFIHMSLWTSPVAGDSFPKSWTMFYWLYWITYTPFMGIFVARISKGRRIKEVIMNMLITGSVGCWVFFGILENFSMDANIKQLVDVAGNLSVDGGNAAILNVMSLLPAPSLFILFFVVVSMLFLVSTLDSASYTLAATATRHLSNHQDPGPGHRVFWCVMVTVMPLMMIFIDAPLDTIKTAAIVTAIPLLVVLVIMNYGMIRWMREDYGDVSREAIRNAGVR</sequence>
<evidence type="ECO:0000256" key="1">
    <source>
        <dbReference type="ARBA" id="ARBA00004651"/>
    </source>
</evidence>
<evidence type="ECO:0000313" key="8">
    <source>
        <dbReference type="EMBL" id="SHM20369.1"/>
    </source>
</evidence>
<keyword evidence="5 7" id="KW-1133">Transmembrane helix</keyword>
<evidence type="ECO:0000313" key="9">
    <source>
        <dbReference type="Proteomes" id="UP000190911"/>
    </source>
</evidence>
<dbReference type="InParanoid" id="A0A1M7GWY3"/>
<feature type="transmembrane region" description="Helical" evidence="7">
    <location>
        <begin position="145"/>
        <end position="169"/>
    </location>
</feature>
<feature type="transmembrane region" description="Helical" evidence="7">
    <location>
        <begin position="411"/>
        <end position="435"/>
    </location>
</feature>
<dbReference type="RefSeq" id="WP_079552956.1">
    <property type="nucleotide sequence ID" value="NZ_LT670847.1"/>
</dbReference>
<evidence type="ECO:0000256" key="6">
    <source>
        <dbReference type="ARBA" id="ARBA00023136"/>
    </source>
</evidence>
<dbReference type="Pfam" id="PF02028">
    <property type="entry name" value="BCCT"/>
    <property type="match status" value="1"/>
</dbReference>
<keyword evidence="4 7" id="KW-0812">Transmembrane</keyword>
<evidence type="ECO:0000256" key="3">
    <source>
        <dbReference type="ARBA" id="ARBA00022475"/>
    </source>
</evidence>
<evidence type="ECO:0000256" key="2">
    <source>
        <dbReference type="ARBA" id="ARBA00022448"/>
    </source>
</evidence>
<evidence type="ECO:0000256" key="7">
    <source>
        <dbReference type="SAM" id="Phobius"/>
    </source>
</evidence>
<reference evidence="8 9" key="1">
    <citation type="submission" date="2016-11" db="EMBL/GenBank/DDBJ databases">
        <authorList>
            <person name="Jaros S."/>
            <person name="Januszkiewicz K."/>
            <person name="Wedrychowicz H."/>
        </authorList>
    </citation>
    <scope>NUCLEOTIDE SEQUENCE [LARGE SCALE GENOMIC DNA]</scope>
    <source>
        <strain evidence="8 9">ACAM 12</strain>
    </source>
</reference>
<organism evidence="8 9">
    <name type="scientific">Vreelandella subglaciescola</name>
    <dbReference type="NCBI Taxonomy" id="29571"/>
    <lineage>
        <taxon>Bacteria</taxon>
        <taxon>Pseudomonadati</taxon>
        <taxon>Pseudomonadota</taxon>
        <taxon>Gammaproteobacteria</taxon>
        <taxon>Oceanospirillales</taxon>
        <taxon>Halomonadaceae</taxon>
        <taxon>Vreelandella</taxon>
    </lineage>
</organism>
<dbReference type="OrthoDB" id="9775735at2"/>
<keyword evidence="6 7" id="KW-0472">Membrane</keyword>
<keyword evidence="9" id="KW-1185">Reference proteome</keyword>
<dbReference type="GO" id="GO:0022857">
    <property type="term" value="F:transmembrane transporter activity"/>
    <property type="evidence" value="ECO:0007669"/>
    <property type="project" value="InterPro"/>
</dbReference>